<feature type="region of interest" description="Disordered" evidence="1">
    <location>
        <begin position="1"/>
        <end position="25"/>
    </location>
</feature>
<dbReference type="SUPFAM" id="SSF51045">
    <property type="entry name" value="WW domain"/>
    <property type="match status" value="5"/>
</dbReference>
<dbReference type="CDD" id="cd00201">
    <property type="entry name" value="WW"/>
    <property type="match status" value="4"/>
</dbReference>
<comment type="caution">
    <text evidence="3">The sequence shown here is derived from an EMBL/GenBank/DDBJ whole genome shotgun (WGS) entry which is preliminary data.</text>
</comment>
<reference evidence="3 4" key="1">
    <citation type="journal article" date="2024" name="BMC Biol.">
        <title>Comparative genomics of Ascetosporea gives new insight into the evolutionary basis for animal parasitism in Rhizaria.</title>
        <authorList>
            <person name="Hiltunen Thoren M."/>
            <person name="Onut-Brannstrom I."/>
            <person name="Alfjorden A."/>
            <person name="Peckova H."/>
            <person name="Swords F."/>
            <person name="Hooper C."/>
            <person name="Holzer A.S."/>
            <person name="Bass D."/>
            <person name="Burki F."/>
        </authorList>
    </citation>
    <scope>NUCLEOTIDE SEQUENCE [LARGE SCALE GENOMIC DNA]</scope>
    <source>
        <strain evidence="3">20-A016</strain>
    </source>
</reference>
<sequence>MSEQNKRMDSTNTSTEVTNNVDSNNTSAKLAGELAANEQPVWKKIYDSASAKYYYVNAITKDTTWNAPPDYIEREKVQENIEQKEEETPKSETFPNKEESEKKEEQKDEPDNPNTKLQKEDNIYNSNWRTAIDHDSGRTYHYNMQTGQTQWANPRDIAQHTPTSGDYAFQNQITGRRRRRSMKEMQDAWDRGDRVGLWECPDCSKILTEGSKKTHPDSCNARKARSVHMVQGTPADILAGAHWRAVQDRNGQTYYYHQITKQTSWYKPTEMSNFEQYQQNQSIIQTTLGSRNVGYNQWTEVTDSNGRTYYYNNITGATSWTKPSGSQDEKVARPDSVGDYSAAGFDGQQSNVGEWVEVIDSSTGGKYYYNSVTKATSWTNPVPFCFI</sequence>
<evidence type="ECO:0000313" key="4">
    <source>
        <dbReference type="Proteomes" id="UP001439008"/>
    </source>
</evidence>
<dbReference type="InterPro" id="IPR039726">
    <property type="entry name" value="Prp40-like"/>
</dbReference>
<feature type="compositionally biased region" description="Basic and acidic residues" evidence="1">
    <location>
        <begin position="81"/>
        <end position="110"/>
    </location>
</feature>
<dbReference type="InterPro" id="IPR001202">
    <property type="entry name" value="WW_dom"/>
</dbReference>
<feature type="compositionally biased region" description="Low complexity" evidence="1">
    <location>
        <begin position="10"/>
        <end position="25"/>
    </location>
</feature>
<feature type="domain" description="WW" evidence="2">
    <location>
        <begin position="298"/>
        <end position="325"/>
    </location>
</feature>
<evidence type="ECO:0000313" key="3">
    <source>
        <dbReference type="EMBL" id="MES1920286.1"/>
    </source>
</evidence>
<dbReference type="Gene3D" id="2.20.70.10">
    <property type="match status" value="5"/>
</dbReference>
<dbReference type="InterPro" id="IPR036020">
    <property type="entry name" value="WW_dom_sf"/>
</dbReference>
<protein>
    <recommendedName>
        <fullName evidence="2">WW domain-containing protein</fullName>
    </recommendedName>
</protein>
<dbReference type="Pfam" id="PF00397">
    <property type="entry name" value="WW"/>
    <property type="match status" value="4"/>
</dbReference>
<dbReference type="PANTHER" id="PTHR11864">
    <property type="entry name" value="PRE-MRNA-PROCESSING PROTEIN PRP40"/>
    <property type="match status" value="1"/>
</dbReference>
<dbReference type="PANTHER" id="PTHR11864:SF35">
    <property type="entry name" value="WW DOMAIN-CONTAINING PROTEIN"/>
    <property type="match status" value="1"/>
</dbReference>
<feature type="domain" description="WW" evidence="2">
    <location>
        <begin position="36"/>
        <end position="70"/>
    </location>
</feature>
<dbReference type="SMART" id="SM00456">
    <property type="entry name" value="WW"/>
    <property type="match status" value="5"/>
</dbReference>
<organism evidence="3 4">
    <name type="scientific">Bonamia ostreae</name>
    <dbReference type="NCBI Taxonomy" id="126728"/>
    <lineage>
        <taxon>Eukaryota</taxon>
        <taxon>Sar</taxon>
        <taxon>Rhizaria</taxon>
        <taxon>Endomyxa</taxon>
        <taxon>Ascetosporea</taxon>
        <taxon>Haplosporida</taxon>
        <taxon>Bonamia</taxon>
    </lineage>
</organism>
<dbReference type="PROSITE" id="PS50020">
    <property type="entry name" value="WW_DOMAIN_2"/>
    <property type="match status" value="5"/>
</dbReference>
<accession>A0ABV2AKT1</accession>
<feature type="domain" description="WW" evidence="2">
    <location>
        <begin position="122"/>
        <end position="156"/>
    </location>
</feature>
<dbReference type="Proteomes" id="UP001439008">
    <property type="component" value="Unassembled WGS sequence"/>
</dbReference>
<feature type="region of interest" description="Disordered" evidence="1">
    <location>
        <begin position="81"/>
        <end position="126"/>
    </location>
</feature>
<name>A0ABV2AKT1_9EUKA</name>
<dbReference type="PROSITE" id="PS01159">
    <property type="entry name" value="WW_DOMAIN_1"/>
    <property type="match status" value="3"/>
</dbReference>
<proteinExistence type="predicted"/>
<feature type="domain" description="WW" evidence="2">
    <location>
        <begin position="355"/>
        <end position="383"/>
    </location>
</feature>
<gene>
    <name evidence="3" type="ORF">MHBO_001972</name>
</gene>
<evidence type="ECO:0000259" key="2">
    <source>
        <dbReference type="PROSITE" id="PS50020"/>
    </source>
</evidence>
<evidence type="ECO:0000256" key="1">
    <source>
        <dbReference type="SAM" id="MobiDB-lite"/>
    </source>
</evidence>
<feature type="domain" description="WW" evidence="2">
    <location>
        <begin position="243"/>
        <end position="270"/>
    </location>
</feature>
<keyword evidence="4" id="KW-1185">Reference proteome</keyword>
<dbReference type="EMBL" id="JBDODL010000587">
    <property type="protein sequence ID" value="MES1920286.1"/>
    <property type="molecule type" value="Genomic_DNA"/>
</dbReference>